<dbReference type="InterPro" id="IPR026960">
    <property type="entry name" value="RVT-Znf"/>
</dbReference>
<dbReference type="RefSeq" id="XP_016441311.1">
    <property type="nucleotide sequence ID" value="XM_016585825.1"/>
</dbReference>
<evidence type="ECO:0000313" key="2">
    <source>
        <dbReference type="RefSeq" id="XP_016441311.1"/>
    </source>
</evidence>
<dbReference type="Pfam" id="PF13966">
    <property type="entry name" value="zf-RVT"/>
    <property type="match status" value="1"/>
</dbReference>
<dbReference type="PaxDb" id="4097-A0A1S3XMZ1"/>
<dbReference type="OrthoDB" id="1302433at2759"/>
<dbReference type="PANTHER" id="PTHR33116:SF66">
    <property type="entry name" value="REVERSE TRANSCRIPTASE ZINC-BINDING DOMAIN-CONTAINING PROTEIN"/>
    <property type="match status" value="1"/>
</dbReference>
<dbReference type="AlphaFoldDB" id="A0A1S3XMZ1"/>
<protein>
    <recommendedName>
        <fullName evidence="1">Reverse transcriptase zinc-binding domain-containing protein</fullName>
    </recommendedName>
</protein>
<evidence type="ECO:0000259" key="1">
    <source>
        <dbReference type="Pfam" id="PF13966"/>
    </source>
</evidence>
<feature type="domain" description="Reverse transcriptase zinc-binding" evidence="1">
    <location>
        <begin position="114"/>
        <end position="198"/>
    </location>
</feature>
<gene>
    <name evidence="2" type="primary">LOC107766925</name>
</gene>
<dbReference type="PANTHER" id="PTHR33116">
    <property type="entry name" value="REVERSE TRANSCRIPTASE ZINC-BINDING DOMAIN-CONTAINING PROTEIN-RELATED-RELATED"/>
    <property type="match status" value="1"/>
</dbReference>
<name>A0A1S3XMZ1_TOBAC</name>
<dbReference type="KEGG" id="nta:107766925"/>
<sequence>MLLESSRYQHPKFLLKKALLAWDRICYPRIAGGFNILDITTWNKGAISKLLWNLCKKADKLWVRWIHRYYGKNRNIFEDVPKQASWIVQKILKATKYFDEAGYTMAEVQNMERFSTTHFYIKLRDEFQKVIWRKLVCNNIGLPRWIFTLRMAAHGRLYTRDRLFKLGVTTNQVCPLCDQDDEYISHLFFICGVSATIWKKLLMWLGIRRPPMNWEDELQWAKLNARGRSPKAEVFRIMLAAVVYHVWKERNYKVFRGTKQNTEILIRQIIQEIHYRGAIKI</sequence>
<reference evidence="2" key="1">
    <citation type="submission" date="2025-08" db="UniProtKB">
        <authorList>
            <consortium name="RefSeq"/>
        </authorList>
    </citation>
    <scope>IDENTIFICATION</scope>
</reference>
<accession>A0A1S3XMZ1</accession>
<organism evidence="2">
    <name type="scientific">Nicotiana tabacum</name>
    <name type="common">Common tobacco</name>
    <dbReference type="NCBI Taxonomy" id="4097"/>
    <lineage>
        <taxon>Eukaryota</taxon>
        <taxon>Viridiplantae</taxon>
        <taxon>Streptophyta</taxon>
        <taxon>Embryophyta</taxon>
        <taxon>Tracheophyta</taxon>
        <taxon>Spermatophyta</taxon>
        <taxon>Magnoliopsida</taxon>
        <taxon>eudicotyledons</taxon>
        <taxon>Gunneridae</taxon>
        <taxon>Pentapetalae</taxon>
        <taxon>asterids</taxon>
        <taxon>lamiids</taxon>
        <taxon>Solanales</taxon>
        <taxon>Solanaceae</taxon>
        <taxon>Nicotianoideae</taxon>
        <taxon>Nicotianeae</taxon>
        <taxon>Nicotiana</taxon>
    </lineage>
</organism>
<dbReference type="OMA" id="ICYPRIA"/>
<proteinExistence type="predicted"/>